<protein>
    <submittedName>
        <fullName evidence="1">Uncharacterized protein</fullName>
    </submittedName>
</protein>
<dbReference type="EMBL" id="JAIWYP010000008">
    <property type="protein sequence ID" value="KAH3789881.1"/>
    <property type="molecule type" value="Genomic_DNA"/>
</dbReference>
<evidence type="ECO:0000313" key="2">
    <source>
        <dbReference type="Proteomes" id="UP000828390"/>
    </source>
</evidence>
<name>A0A9D4F4E5_DREPO</name>
<accession>A0A9D4F4E5</accession>
<sequence>MAFGEDAVANCNLSSSYMTLVHPLTLANRSMRFYSTSRKTSMLFHINDSS</sequence>
<organism evidence="1 2">
    <name type="scientific">Dreissena polymorpha</name>
    <name type="common">Zebra mussel</name>
    <name type="synonym">Mytilus polymorpha</name>
    <dbReference type="NCBI Taxonomy" id="45954"/>
    <lineage>
        <taxon>Eukaryota</taxon>
        <taxon>Metazoa</taxon>
        <taxon>Spiralia</taxon>
        <taxon>Lophotrochozoa</taxon>
        <taxon>Mollusca</taxon>
        <taxon>Bivalvia</taxon>
        <taxon>Autobranchia</taxon>
        <taxon>Heteroconchia</taxon>
        <taxon>Euheterodonta</taxon>
        <taxon>Imparidentia</taxon>
        <taxon>Neoheterodontei</taxon>
        <taxon>Myida</taxon>
        <taxon>Dreissenoidea</taxon>
        <taxon>Dreissenidae</taxon>
        <taxon>Dreissena</taxon>
    </lineage>
</organism>
<gene>
    <name evidence="1" type="ORF">DPMN_168070</name>
</gene>
<evidence type="ECO:0000313" key="1">
    <source>
        <dbReference type="EMBL" id="KAH3789881.1"/>
    </source>
</evidence>
<proteinExistence type="predicted"/>
<comment type="caution">
    <text evidence="1">The sequence shown here is derived from an EMBL/GenBank/DDBJ whole genome shotgun (WGS) entry which is preliminary data.</text>
</comment>
<reference evidence="1" key="2">
    <citation type="submission" date="2020-11" db="EMBL/GenBank/DDBJ databases">
        <authorList>
            <person name="McCartney M.A."/>
            <person name="Auch B."/>
            <person name="Kono T."/>
            <person name="Mallez S."/>
            <person name="Becker A."/>
            <person name="Gohl D.M."/>
            <person name="Silverstein K.A.T."/>
            <person name="Koren S."/>
            <person name="Bechman K.B."/>
            <person name="Herman A."/>
            <person name="Abrahante J.E."/>
            <person name="Garbe J."/>
        </authorList>
    </citation>
    <scope>NUCLEOTIDE SEQUENCE</scope>
    <source>
        <strain evidence="1">Duluth1</strain>
        <tissue evidence="1">Whole animal</tissue>
    </source>
</reference>
<dbReference type="Proteomes" id="UP000828390">
    <property type="component" value="Unassembled WGS sequence"/>
</dbReference>
<dbReference type="AlphaFoldDB" id="A0A9D4F4E5"/>
<reference evidence="1" key="1">
    <citation type="journal article" date="2019" name="bioRxiv">
        <title>The Genome of the Zebra Mussel, Dreissena polymorpha: A Resource for Invasive Species Research.</title>
        <authorList>
            <person name="McCartney M.A."/>
            <person name="Auch B."/>
            <person name="Kono T."/>
            <person name="Mallez S."/>
            <person name="Zhang Y."/>
            <person name="Obille A."/>
            <person name="Becker A."/>
            <person name="Abrahante J.E."/>
            <person name="Garbe J."/>
            <person name="Badalamenti J.P."/>
            <person name="Herman A."/>
            <person name="Mangelson H."/>
            <person name="Liachko I."/>
            <person name="Sullivan S."/>
            <person name="Sone E.D."/>
            <person name="Koren S."/>
            <person name="Silverstein K.A.T."/>
            <person name="Beckman K.B."/>
            <person name="Gohl D.M."/>
        </authorList>
    </citation>
    <scope>NUCLEOTIDE SEQUENCE</scope>
    <source>
        <strain evidence="1">Duluth1</strain>
        <tissue evidence="1">Whole animal</tissue>
    </source>
</reference>
<keyword evidence="2" id="KW-1185">Reference proteome</keyword>